<keyword evidence="3" id="KW-1185">Reference proteome</keyword>
<reference evidence="3" key="1">
    <citation type="journal article" date="2019" name="Int. J. Syst. Evol. Microbiol.">
        <title>The Global Catalogue of Microorganisms (GCM) 10K type strain sequencing project: providing services to taxonomists for standard genome sequencing and annotation.</title>
        <authorList>
            <consortium name="The Broad Institute Genomics Platform"/>
            <consortium name="The Broad Institute Genome Sequencing Center for Infectious Disease"/>
            <person name="Wu L."/>
            <person name="Ma J."/>
        </authorList>
    </citation>
    <scope>NUCLEOTIDE SEQUENCE [LARGE SCALE GENOMIC DNA]</scope>
    <source>
        <strain evidence="3">KCTC 42424</strain>
    </source>
</reference>
<accession>A0ABV7VUB5</accession>
<gene>
    <name evidence="2" type="ORF">ACFOMG_09220</name>
</gene>
<proteinExistence type="predicted"/>
<feature type="compositionally biased region" description="Low complexity" evidence="1">
    <location>
        <begin position="209"/>
        <end position="222"/>
    </location>
</feature>
<evidence type="ECO:0000256" key="1">
    <source>
        <dbReference type="SAM" id="MobiDB-lite"/>
    </source>
</evidence>
<dbReference type="EMBL" id="JBHRYB010000005">
    <property type="protein sequence ID" value="MFC3680277.1"/>
    <property type="molecule type" value="Genomic_DNA"/>
</dbReference>
<feature type="region of interest" description="Disordered" evidence="1">
    <location>
        <begin position="204"/>
        <end position="241"/>
    </location>
</feature>
<evidence type="ECO:0000313" key="2">
    <source>
        <dbReference type="EMBL" id="MFC3680277.1"/>
    </source>
</evidence>
<protein>
    <submittedName>
        <fullName evidence="2">DUF748 domain-containing protein</fullName>
    </submittedName>
</protein>
<comment type="caution">
    <text evidence="2">The sequence shown here is derived from an EMBL/GenBank/DDBJ whole genome shotgun (WGS) entry which is preliminary data.</text>
</comment>
<organism evidence="2 3">
    <name type="scientific">Bacterioplanoides pacificum</name>
    <dbReference type="NCBI Taxonomy" id="1171596"/>
    <lineage>
        <taxon>Bacteria</taxon>
        <taxon>Pseudomonadati</taxon>
        <taxon>Pseudomonadota</taxon>
        <taxon>Gammaproteobacteria</taxon>
        <taxon>Oceanospirillales</taxon>
        <taxon>Oceanospirillaceae</taxon>
        <taxon>Bacterioplanoides</taxon>
    </lineage>
</organism>
<evidence type="ECO:0000313" key="3">
    <source>
        <dbReference type="Proteomes" id="UP001595722"/>
    </source>
</evidence>
<dbReference type="Proteomes" id="UP001595722">
    <property type="component" value="Unassembled WGS sequence"/>
</dbReference>
<dbReference type="InterPro" id="IPR036737">
    <property type="entry name" value="OmpA-like_sf"/>
</dbReference>
<dbReference type="Gene3D" id="3.30.1330.60">
    <property type="entry name" value="OmpA-like domain"/>
    <property type="match status" value="1"/>
</dbReference>
<dbReference type="InterPro" id="IPR008023">
    <property type="entry name" value="DUF748"/>
</dbReference>
<name>A0ABV7VUB5_9GAMM</name>
<dbReference type="RefSeq" id="WP_376866173.1">
    <property type="nucleotide sequence ID" value="NZ_JBHRYB010000005.1"/>
</dbReference>
<sequence length="638" mass="69179">MTAKRVLRTLLKTSVYLVLVISVLLGLVLTAGPMFAIRYAEDWYAGQYPGQTLQIADWDLQLLQGRLALLDIAVHQPDGGSISQLQRLTLEQIQLSWQYRPLLESRFSGDLSLSGLQLEASDLPPVALGGLQLEGIRADQWQQQLQQLTLSGLRLGAAEQPLLTLESYQIEHLKADPQAQRFSTGLHGYRGLVAQLEKQADGTLRGLSPAGHTPPAAAPSAAEHSREKAATTPVADAPFSDGDAASLVAAGQPADGGVPIQSQARGPVADDVDAAQQAASDENERVAEVVATAAEEKTADTTPELIIAGIRQLGQESQLHFHDASVTPAAELSLQIKTLKIGQINSADLTQPVLLELEAALDDYNQLLAEGTLALVEGYPQGRMVVEIRQLNLVAFNGYLAQAMGYQVHKGSLQLEADVRVDQAQLDGSSKLLLRNSKFVPVDEDTIDRLSKQISMPVETALSLLKDDNNNIRLKVPLTGRVDDPDVGLDDLTSQLSTLALKQAAGYYLRQALQPYGTLISLSSYAGDYLLAIRLDDLRYQPLQAEVSEEQGEYLNKVAEMMLKKPALELQVCGFASHSEAQSLADNPQAGLKNWQQLALSRALLVKSWFKQHHPQALERVTTCQPQQGDEAVVSLGF</sequence>
<dbReference type="Pfam" id="PF05359">
    <property type="entry name" value="DUF748"/>
    <property type="match status" value="1"/>
</dbReference>